<dbReference type="EMBL" id="JBHRST010000006">
    <property type="protein sequence ID" value="MFC3097077.1"/>
    <property type="molecule type" value="Genomic_DNA"/>
</dbReference>
<keyword evidence="2" id="KW-1185">Reference proteome</keyword>
<protein>
    <submittedName>
        <fullName evidence="1">Phage head closure protein</fullName>
    </submittedName>
</protein>
<proteinExistence type="predicted"/>
<dbReference type="Proteomes" id="UP001595456">
    <property type="component" value="Unassembled WGS sequence"/>
</dbReference>
<evidence type="ECO:0000313" key="1">
    <source>
        <dbReference type="EMBL" id="MFC3097077.1"/>
    </source>
</evidence>
<dbReference type="InterPro" id="IPR008767">
    <property type="entry name" value="Phage_SPP1_head-tail_adaptor"/>
</dbReference>
<dbReference type="NCBIfam" id="TIGR01563">
    <property type="entry name" value="gp16_SPP1"/>
    <property type="match status" value="1"/>
</dbReference>
<dbReference type="RefSeq" id="WP_336927520.1">
    <property type="nucleotide sequence ID" value="NZ_JBANRO010000015.1"/>
</dbReference>
<accession>A0ABV7E5P6</accession>
<dbReference type="Pfam" id="PF05521">
    <property type="entry name" value="Phage_HCP"/>
    <property type="match status" value="1"/>
</dbReference>
<dbReference type="InterPro" id="IPR038666">
    <property type="entry name" value="SSP1_head-tail_sf"/>
</dbReference>
<reference evidence="2" key="1">
    <citation type="journal article" date="2019" name="Int. J. Syst. Evol. Microbiol.">
        <title>The Global Catalogue of Microorganisms (GCM) 10K type strain sequencing project: providing services to taxonomists for standard genome sequencing and annotation.</title>
        <authorList>
            <consortium name="The Broad Institute Genomics Platform"/>
            <consortium name="The Broad Institute Genome Sequencing Center for Infectious Disease"/>
            <person name="Wu L."/>
            <person name="Ma J."/>
        </authorList>
    </citation>
    <scope>NUCLEOTIDE SEQUENCE [LARGE SCALE GENOMIC DNA]</scope>
    <source>
        <strain evidence="2">KCTC 52607</strain>
    </source>
</reference>
<evidence type="ECO:0000313" key="2">
    <source>
        <dbReference type="Proteomes" id="UP001595456"/>
    </source>
</evidence>
<sequence>MGLASRLDTRIRIERKIVTPDPLYGTDTVAWVEFASVWAEIQDVLPSRAERLADSIVVANRPARIRMRHLAGITPDMRIIIGTRTLQIVSGPAEIGRREGIELIVEQHSSEGAAP</sequence>
<gene>
    <name evidence="1" type="ORF">ACFODU_04610</name>
</gene>
<name>A0ABV7E5P6_9SPHN</name>
<dbReference type="Gene3D" id="2.40.10.270">
    <property type="entry name" value="Bacteriophage SPP1 head-tail adaptor protein"/>
    <property type="match status" value="1"/>
</dbReference>
<comment type="caution">
    <text evidence="1">The sequence shown here is derived from an EMBL/GenBank/DDBJ whole genome shotgun (WGS) entry which is preliminary data.</text>
</comment>
<organism evidence="1 2">
    <name type="scientific">Alteraurantiacibacter palmitatis</name>
    <dbReference type="NCBI Taxonomy" id="2054628"/>
    <lineage>
        <taxon>Bacteria</taxon>
        <taxon>Pseudomonadati</taxon>
        <taxon>Pseudomonadota</taxon>
        <taxon>Alphaproteobacteria</taxon>
        <taxon>Sphingomonadales</taxon>
        <taxon>Erythrobacteraceae</taxon>
        <taxon>Alteraurantiacibacter</taxon>
    </lineage>
</organism>